<keyword evidence="9" id="KW-0393">Immunoglobulin domain</keyword>
<dbReference type="FunFam" id="2.60.40.10:FF:000017">
    <property type="entry name" value="Down syndrome cell adhesion molecule b"/>
    <property type="match status" value="1"/>
</dbReference>
<evidence type="ECO:0000256" key="4">
    <source>
        <dbReference type="ARBA" id="ARBA00022737"/>
    </source>
</evidence>
<keyword evidence="12" id="KW-1185">Reference proteome</keyword>
<dbReference type="InterPro" id="IPR013783">
    <property type="entry name" value="Ig-like_fold"/>
</dbReference>
<gene>
    <name evidence="11" type="ORF">DIABBA_LOCUS13197</name>
</gene>
<dbReference type="SMART" id="SM00409">
    <property type="entry name" value="IG"/>
    <property type="match status" value="1"/>
</dbReference>
<dbReference type="InterPro" id="IPR003598">
    <property type="entry name" value="Ig_sub2"/>
</dbReference>
<evidence type="ECO:0000256" key="5">
    <source>
        <dbReference type="ARBA" id="ARBA00022889"/>
    </source>
</evidence>
<comment type="subcellular location">
    <subcellularLocation>
        <location evidence="1">Membrane</location>
        <topology evidence="1">Single-pass membrane protein</topology>
    </subcellularLocation>
</comment>
<keyword evidence="4" id="KW-0677">Repeat</keyword>
<keyword evidence="7" id="KW-0472">Membrane</keyword>
<keyword evidence="6" id="KW-1133">Transmembrane helix</keyword>
<name>A0A9N9XGD7_DIABA</name>
<dbReference type="GO" id="GO:0007155">
    <property type="term" value="P:cell adhesion"/>
    <property type="evidence" value="ECO:0007669"/>
    <property type="project" value="UniProtKB-KW"/>
</dbReference>
<evidence type="ECO:0000256" key="3">
    <source>
        <dbReference type="ARBA" id="ARBA00022729"/>
    </source>
</evidence>
<organism evidence="11 12">
    <name type="scientific">Diabrotica balteata</name>
    <name type="common">Banded cucumber beetle</name>
    <dbReference type="NCBI Taxonomy" id="107213"/>
    <lineage>
        <taxon>Eukaryota</taxon>
        <taxon>Metazoa</taxon>
        <taxon>Ecdysozoa</taxon>
        <taxon>Arthropoda</taxon>
        <taxon>Hexapoda</taxon>
        <taxon>Insecta</taxon>
        <taxon>Pterygota</taxon>
        <taxon>Neoptera</taxon>
        <taxon>Endopterygota</taxon>
        <taxon>Coleoptera</taxon>
        <taxon>Polyphaga</taxon>
        <taxon>Cucujiformia</taxon>
        <taxon>Chrysomeloidea</taxon>
        <taxon>Chrysomelidae</taxon>
        <taxon>Galerucinae</taxon>
        <taxon>Diabroticina</taxon>
        <taxon>Diabroticites</taxon>
        <taxon>Diabrotica</taxon>
    </lineage>
</organism>
<sequence length="115" mass="12713">MGFSLLSTNISNSFDTTVVPRITPFYFEDNPVHSGQYVQVSCSVTEGDLPIKIDWELNNDMVHNIPEISITPVGKRTSSLEIEAVTYKHAGNYTCIATNTAGIATFRTELHVNGY</sequence>
<reference evidence="11" key="1">
    <citation type="submission" date="2022-01" db="EMBL/GenBank/DDBJ databases">
        <authorList>
            <person name="King R."/>
        </authorList>
    </citation>
    <scope>NUCLEOTIDE SEQUENCE</scope>
</reference>
<evidence type="ECO:0000259" key="10">
    <source>
        <dbReference type="PROSITE" id="PS50835"/>
    </source>
</evidence>
<keyword evidence="2" id="KW-0812">Transmembrane</keyword>
<dbReference type="OrthoDB" id="5982258at2759"/>
<evidence type="ECO:0000256" key="1">
    <source>
        <dbReference type="ARBA" id="ARBA00004167"/>
    </source>
</evidence>
<evidence type="ECO:0000256" key="6">
    <source>
        <dbReference type="ARBA" id="ARBA00022989"/>
    </source>
</evidence>
<dbReference type="InterPro" id="IPR003599">
    <property type="entry name" value="Ig_sub"/>
</dbReference>
<keyword evidence="3" id="KW-0732">Signal</keyword>
<dbReference type="SUPFAM" id="SSF48726">
    <property type="entry name" value="Immunoglobulin"/>
    <property type="match status" value="1"/>
</dbReference>
<evidence type="ECO:0000313" key="12">
    <source>
        <dbReference type="Proteomes" id="UP001153709"/>
    </source>
</evidence>
<evidence type="ECO:0000256" key="8">
    <source>
        <dbReference type="ARBA" id="ARBA00023157"/>
    </source>
</evidence>
<dbReference type="AlphaFoldDB" id="A0A9N9XGD7"/>
<dbReference type="EMBL" id="OU898284">
    <property type="protein sequence ID" value="CAG9840564.1"/>
    <property type="molecule type" value="Genomic_DNA"/>
</dbReference>
<dbReference type="InterPro" id="IPR036179">
    <property type="entry name" value="Ig-like_dom_sf"/>
</dbReference>
<dbReference type="SMART" id="SM00408">
    <property type="entry name" value="IGc2"/>
    <property type="match status" value="1"/>
</dbReference>
<dbReference type="InterPro" id="IPR007110">
    <property type="entry name" value="Ig-like_dom"/>
</dbReference>
<dbReference type="PROSITE" id="PS50835">
    <property type="entry name" value="IG_LIKE"/>
    <property type="match status" value="1"/>
</dbReference>
<feature type="domain" description="Ig-like" evidence="10">
    <location>
        <begin position="20"/>
        <end position="113"/>
    </location>
</feature>
<dbReference type="Pfam" id="PF13927">
    <property type="entry name" value="Ig_3"/>
    <property type="match status" value="1"/>
</dbReference>
<evidence type="ECO:0000256" key="2">
    <source>
        <dbReference type="ARBA" id="ARBA00022692"/>
    </source>
</evidence>
<dbReference type="GO" id="GO:0048812">
    <property type="term" value="P:neuron projection morphogenesis"/>
    <property type="evidence" value="ECO:0007669"/>
    <property type="project" value="UniProtKB-ARBA"/>
</dbReference>
<dbReference type="GO" id="GO:0016020">
    <property type="term" value="C:membrane"/>
    <property type="evidence" value="ECO:0007669"/>
    <property type="project" value="UniProtKB-SubCell"/>
</dbReference>
<evidence type="ECO:0000313" key="11">
    <source>
        <dbReference type="EMBL" id="CAG9840564.1"/>
    </source>
</evidence>
<protein>
    <recommendedName>
        <fullName evidence="10">Ig-like domain-containing protein</fullName>
    </recommendedName>
</protein>
<keyword evidence="8" id="KW-1015">Disulfide bond</keyword>
<evidence type="ECO:0000256" key="7">
    <source>
        <dbReference type="ARBA" id="ARBA00023136"/>
    </source>
</evidence>
<accession>A0A9N9XGD7</accession>
<proteinExistence type="predicted"/>
<keyword evidence="5" id="KW-0130">Cell adhesion</keyword>
<evidence type="ECO:0000256" key="9">
    <source>
        <dbReference type="ARBA" id="ARBA00023319"/>
    </source>
</evidence>
<dbReference type="Proteomes" id="UP001153709">
    <property type="component" value="Chromosome 9"/>
</dbReference>
<dbReference type="Gene3D" id="2.60.40.10">
    <property type="entry name" value="Immunoglobulins"/>
    <property type="match status" value="1"/>
</dbReference>